<accession>Q64A30</accession>
<keyword evidence="1" id="KW-0472">Membrane</keyword>
<evidence type="ECO:0000256" key="1">
    <source>
        <dbReference type="SAM" id="Phobius"/>
    </source>
</evidence>
<dbReference type="EMBL" id="AY714857">
    <property type="protein sequence ID" value="AAU83747.1"/>
    <property type="molecule type" value="Genomic_DNA"/>
</dbReference>
<proteinExistence type="predicted"/>
<keyword evidence="1" id="KW-0812">Transmembrane</keyword>
<dbReference type="AlphaFoldDB" id="Q64A30"/>
<feature type="transmembrane region" description="Helical" evidence="1">
    <location>
        <begin position="147"/>
        <end position="164"/>
    </location>
</feature>
<name>Q64A30_UNCAG</name>
<reference evidence="2" key="2">
    <citation type="submission" date="2004-08" db="EMBL/GenBank/DDBJ databases">
        <authorList>
            <person name="Putnam N."/>
            <person name="Detter J.C."/>
            <person name="Richardson P.M."/>
            <person name="Rokhsar D."/>
        </authorList>
    </citation>
    <scope>NUCLEOTIDE SEQUENCE</scope>
</reference>
<sequence length="167" mass="19065">MLGKLLFYVSRQCCVKRWHNNFCLCCERSLFYLFSVMKGTEEASQAKNGGSPFVQLLPASLPDPSPSLARAILTPPTCLSHLAHIRLRKSHNRYTPQHLLLHVALFHVEQCLGHPQPNLYTPPDIPLHTCSFLSLSFPYSRHTSPNLLLLAFFLITLLYLFVLLRHI</sequence>
<organism evidence="2">
    <name type="scientific">Uncultured archaeon GZfos26G2</name>
    <dbReference type="NCBI Taxonomy" id="3386331"/>
    <lineage>
        <taxon>Archaea</taxon>
        <taxon>Methanobacteriati</taxon>
        <taxon>Methanobacteriota</taxon>
        <taxon>Stenosarchaea group</taxon>
        <taxon>Methanomicrobia</taxon>
        <taxon>Candidatus Methanophagales</taxon>
        <taxon>Candidatus Methanophagaceae</taxon>
        <taxon>Candidatus Methanophaga</taxon>
    </lineage>
</organism>
<protein>
    <submittedName>
        <fullName evidence="2">Uncharacterized protein</fullName>
    </submittedName>
</protein>
<reference evidence="2" key="1">
    <citation type="journal article" date="2004" name="Science">
        <title>Reverse methanogenesis: testing the hypothesis with environmental genomics.</title>
        <authorList>
            <person name="Hallam S.J."/>
            <person name="Putnam N."/>
            <person name="Preston C.M."/>
            <person name="Detter J.C."/>
            <person name="Rokhsar D."/>
            <person name="Richardson P.M."/>
            <person name="DeLong E.F."/>
        </authorList>
    </citation>
    <scope>NUCLEOTIDE SEQUENCE</scope>
</reference>
<keyword evidence="1" id="KW-1133">Transmembrane helix</keyword>
<gene>
    <name evidence="2" type="ORF">GZ33E1_44</name>
</gene>
<evidence type="ECO:0000313" key="2">
    <source>
        <dbReference type="EMBL" id="AAU83747.1"/>
    </source>
</evidence>